<feature type="compositionally biased region" description="Pro residues" evidence="1">
    <location>
        <begin position="290"/>
        <end position="311"/>
    </location>
</feature>
<evidence type="ECO:0000313" key="3">
    <source>
        <dbReference type="EMBL" id="EIE19326.1"/>
    </source>
</evidence>
<feature type="compositionally biased region" description="Low complexity" evidence="1">
    <location>
        <begin position="160"/>
        <end position="171"/>
    </location>
</feature>
<dbReference type="GeneID" id="17037266"/>
<gene>
    <name evidence="3" type="ORF">COCSUDRAFT_58620</name>
</gene>
<keyword evidence="2" id="KW-0472">Membrane</keyword>
<feature type="region of interest" description="Disordered" evidence="1">
    <location>
        <begin position="29"/>
        <end position="334"/>
    </location>
</feature>
<evidence type="ECO:0000313" key="4">
    <source>
        <dbReference type="Proteomes" id="UP000007264"/>
    </source>
</evidence>
<dbReference type="Proteomes" id="UP000007264">
    <property type="component" value="Unassembled WGS sequence"/>
</dbReference>
<proteinExistence type="predicted"/>
<name>I0YLQ7_COCSC</name>
<accession>I0YLQ7</accession>
<keyword evidence="2" id="KW-1133">Transmembrane helix</keyword>
<keyword evidence="2" id="KW-0812">Transmembrane</keyword>
<organism evidence="3 4">
    <name type="scientific">Coccomyxa subellipsoidea (strain C-169)</name>
    <name type="common">Green microalga</name>
    <dbReference type="NCBI Taxonomy" id="574566"/>
    <lineage>
        <taxon>Eukaryota</taxon>
        <taxon>Viridiplantae</taxon>
        <taxon>Chlorophyta</taxon>
        <taxon>core chlorophytes</taxon>
        <taxon>Trebouxiophyceae</taxon>
        <taxon>Trebouxiophyceae incertae sedis</taxon>
        <taxon>Coccomyxaceae</taxon>
        <taxon>Coccomyxa</taxon>
        <taxon>Coccomyxa subellipsoidea</taxon>
    </lineage>
</organism>
<dbReference type="OrthoDB" id="10582301at2759"/>
<dbReference type="AlphaFoldDB" id="I0YLQ7"/>
<evidence type="ECO:0000256" key="1">
    <source>
        <dbReference type="SAM" id="MobiDB-lite"/>
    </source>
</evidence>
<protein>
    <submittedName>
        <fullName evidence="3">Uncharacterized protein</fullName>
    </submittedName>
</protein>
<dbReference type="EMBL" id="AGSI01000019">
    <property type="protein sequence ID" value="EIE19326.1"/>
    <property type="molecule type" value="Genomic_DNA"/>
</dbReference>
<feature type="transmembrane region" description="Helical" evidence="2">
    <location>
        <begin position="386"/>
        <end position="405"/>
    </location>
</feature>
<sequence>MWPQSLRRSSSGTSASSFDSLEDFLSEFEVVNKEDTAQSRAGPPQPGHGTASRGVPWAPRPPRPAVRLSTHPYQPARQVKKLAQDAALPDAVSSGASAAPGHSHGYQQLALLPIPEPEQAAPAPTDPDVSPCTAPALPRVDWGHLSEPTGRPSLRPARHVAVQAQQQRQVALSPSRAPLEQFAEQLQADLGGTLGRPPSPFHPTQQSTPLPHPQSHQAESPQQPAAAAEAGRAAAPAPAAGPRPRQPHALFPPAAGISSSGVPEPPREAASRPEGPSQIRQVLQGGTPGLQPPRPPPAVEPLPRDPGPVRPQPQMGGGGSIPKSPVPSTLRMSQQVLRKKPKDFESELLDRLLNSYAPSAPAPVSGSVPSPTKPAFNAFHLPVSRALLITVVLALMGVPLLLFMGGRLHAQHQRSQVYVGAVSALTSSGEPLNASPEDALQGGYGLENATGRLHKLPGEEHHAGVSPPEEIEPVDVEHDHSAKHKRSQIGLKLLSLRVTLSVREVLDPPPWEN</sequence>
<comment type="caution">
    <text evidence="3">The sequence shown here is derived from an EMBL/GenBank/DDBJ whole genome shotgun (WGS) entry which is preliminary data.</text>
</comment>
<evidence type="ECO:0000256" key="2">
    <source>
        <dbReference type="SAM" id="Phobius"/>
    </source>
</evidence>
<keyword evidence="4" id="KW-1185">Reference proteome</keyword>
<feature type="compositionally biased region" description="Low complexity" evidence="1">
    <location>
        <begin position="91"/>
        <end position="123"/>
    </location>
</feature>
<feature type="compositionally biased region" description="Low complexity" evidence="1">
    <location>
        <begin position="213"/>
        <end position="249"/>
    </location>
</feature>
<dbReference type="RefSeq" id="XP_005643870.1">
    <property type="nucleotide sequence ID" value="XM_005643813.1"/>
</dbReference>
<reference evidence="3 4" key="1">
    <citation type="journal article" date="2012" name="Genome Biol.">
        <title>The genome of the polar eukaryotic microalga coccomyxa subellipsoidea reveals traits of cold adaptation.</title>
        <authorList>
            <person name="Blanc G."/>
            <person name="Agarkova I."/>
            <person name="Grimwood J."/>
            <person name="Kuo A."/>
            <person name="Brueggeman A."/>
            <person name="Dunigan D."/>
            <person name="Gurnon J."/>
            <person name="Ladunga I."/>
            <person name="Lindquist E."/>
            <person name="Lucas S."/>
            <person name="Pangilinan J."/>
            <person name="Proschold T."/>
            <person name="Salamov A."/>
            <person name="Schmutz J."/>
            <person name="Weeks D."/>
            <person name="Yamada T."/>
            <person name="Claverie J.M."/>
            <person name="Grigoriev I."/>
            <person name="Van Etten J."/>
            <person name="Lomsadze A."/>
            <person name="Borodovsky M."/>
        </authorList>
    </citation>
    <scope>NUCLEOTIDE SEQUENCE [LARGE SCALE GENOMIC DNA]</scope>
    <source>
        <strain evidence="3 4">C-169</strain>
    </source>
</reference>
<dbReference type="KEGG" id="csl:COCSUDRAFT_58620"/>